<sequence length="563" mass="64291">MALFGPIWESDLFLPSLPTPSSNHPPRPPFLTLQNLSLRSATNTPIGLDDFSLSFGVNFPEHSQPFWRGVVELNARAYGWVRSEALDRVGGQEAKKSVWRHGLVVRVIVQGKWRMSTFDDNYARDLRLEEGTDAVVMHTREHKRYHVLSMEAECYARSRVTLERGLLVNFVVMCGTKWAHEQTIRFLVDKYKQLYKKSHTDEAFFTADIYHTLVAHSSWLKDHWTNERWRNAEYAKRVQIPREDWETFWRAGKEARARAQGQGRTWGVKRKLGEEKKRKRGASPGGSGKRRKVENGQRRPGFARPPRSGQSSTATPPRSTRSRRTVEEIDLSGDVITRTCVVPPRSLQRRRNPRRQNETVDLDLTLPDSDDEVESLPSPQSANRPTQDDEMEVDQLDEAYDSSKASGPDLGGLFTPPPGNSDTEMRPVFPELASPRRPRKTAGRWNTQAASIMPFFPKELPVPEQANLLPAYFTHKPVLSPSYTWTCPCPSCIYTMDFLRPSPSFLATLRPDQVQMALSVHSGYTSAKLNGIFYVKVKEHFLEHVKEMGMGRWGRPKMDDGEM</sequence>
<gene>
    <name evidence="2" type="ORF">DACRYDRAFT_107716</name>
</gene>
<feature type="region of interest" description="Disordered" evidence="1">
    <location>
        <begin position="256"/>
        <end position="330"/>
    </location>
</feature>
<dbReference type="RefSeq" id="XP_040628890.1">
    <property type="nucleotide sequence ID" value="XM_040768519.1"/>
</dbReference>
<dbReference type="GeneID" id="63683581"/>
<name>M5GCV4_DACPD</name>
<evidence type="ECO:0000313" key="3">
    <source>
        <dbReference type="Proteomes" id="UP000030653"/>
    </source>
</evidence>
<evidence type="ECO:0000313" key="2">
    <source>
        <dbReference type="EMBL" id="EJU01993.1"/>
    </source>
</evidence>
<dbReference type="EMBL" id="JH795863">
    <property type="protein sequence ID" value="EJU01993.1"/>
    <property type="molecule type" value="Genomic_DNA"/>
</dbReference>
<accession>M5GCV4</accession>
<proteinExistence type="predicted"/>
<protein>
    <submittedName>
        <fullName evidence="2">Uncharacterized protein</fullName>
    </submittedName>
</protein>
<organism evidence="2 3">
    <name type="scientific">Dacryopinax primogenitus (strain DJM 731)</name>
    <name type="common">Brown rot fungus</name>
    <dbReference type="NCBI Taxonomy" id="1858805"/>
    <lineage>
        <taxon>Eukaryota</taxon>
        <taxon>Fungi</taxon>
        <taxon>Dikarya</taxon>
        <taxon>Basidiomycota</taxon>
        <taxon>Agaricomycotina</taxon>
        <taxon>Dacrymycetes</taxon>
        <taxon>Dacrymycetales</taxon>
        <taxon>Dacrymycetaceae</taxon>
        <taxon>Dacryopinax</taxon>
    </lineage>
</organism>
<dbReference type="HOGENOM" id="CLU_483982_0_0_1"/>
<evidence type="ECO:0000256" key="1">
    <source>
        <dbReference type="SAM" id="MobiDB-lite"/>
    </source>
</evidence>
<dbReference type="OrthoDB" id="10542993at2759"/>
<dbReference type="Proteomes" id="UP000030653">
    <property type="component" value="Unassembled WGS sequence"/>
</dbReference>
<keyword evidence="3" id="KW-1185">Reference proteome</keyword>
<dbReference type="AlphaFoldDB" id="M5GCV4"/>
<feature type="region of interest" description="Disordered" evidence="1">
    <location>
        <begin position="344"/>
        <end position="427"/>
    </location>
</feature>
<reference evidence="2 3" key="1">
    <citation type="journal article" date="2012" name="Science">
        <title>The Paleozoic origin of enzymatic lignin decomposition reconstructed from 31 fungal genomes.</title>
        <authorList>
            <person name="Floudas D."/>
            <person name="Binder M."/>
            <person name="Riley R."/>
            <person name="Barry K."/>
            <person name="Blanchette R.A."/>
            <person name="Henrissat B."/>
            <person name="Martinez A.T."/>
            <person name="Otillar R."/>
            <person name="Spatafora J.W."/>
            <person name="Yadav J.S."/>
            <person name="Aerts A."/>
            <person name="Benoit I."/>
            <person name="Boyd A."/>
            <person name="Carlson A."/>
            <person name="Copeland A."/>
            <person name="Coutinho P.M."/>
            <person name="de Vries R.P."/>
            <person name="Ferreira P."/>
            <person name="Findley K."/>
            <person name="Foster B."/>
            <person name="Gaskell J."/>
            <person name="Glotzer D."/>
            <person name="Gorecki P."/>
            <person name="Heitman J."/>
            <person name="Hesse C."/>
            <person name="Hori C."/>
            <person name="Igarashi K."/>
            <person name="Jurgens J.A."/>
            <person name="Kallen N."/>
            <person name="Kersten P."/>
            <person name="Kohler A."/>
            <person name="Kuees U."/>
            <person name="Kumar T.K.A."/>
            <person name="Kuo A."/>
            <person name="LaButti K."/>
            <person name="Larrondo L.F."/>
            <person name="Lindquist E."/>
            <person name="Ling A."/>
            <person name="Lombard V."/>
            <person name="Lucas S."/>
            <person name="Lundell T."/>
            <person name="Martin R."/>
            <person name="McLaughlin D.J."/>
            <person name="Morgenstern I."/>
            <person name="Morin E."/>
            <person name="Murat C."/>
            <person name="Nagy L.G."/>
            <person name="Nolan M."/>
            <person name="Ohm R.A."/>
            <person name="Patyshakuliyeva A."/>
            <person name="Rokas A."/>
            <person name="Ruiz-Duenas F.J."/>
            <person name="Sabat G."/>
            <person name="Salamov A."/>
            <person name="Samejima M."/>
            <person name="Schmutz J."/>
            <person name="Slot J.C."/>
            <person name="St John F."/>
            <person name="Stenlid J."/>
            <person name="Sun H."/>
            <person name="Sun S."/>
            <person name="Syed K."/>
            <person name="Tsang A."/>
            <person name="Wiebenga A."/>
            <person name="Young D."/>
            <person name="Pisabarro A."/>
            <person name="Eastwood D.C."/>
            <person name="Martin F."/>
            <person name="Cullen D."/>
            <person name="Grigoriev I.V."/>
            <person name="Hibbett D.S."/>
        </authorList>
    </citation>
    <scope>NUCLEOTIDE SEQUENCE [LARGE SCALE GENOMIC DNA]</scope>
    <source>
        <strain evidence="2 3">DJM-731 SS1</strain>
    </source>
</reference>
<feature type="compositionally biased region" description="Acidic residues" evidence="1">
    <location>
        <begin position="388"/>
        <end position="400"/>
    </location>
</feature>